<gene>
    <name evidence="1" type="ORF">XAT740_LOCUS64436</name>
</gene>
<reference evidence="1" key="1">
    <citation type="submission" date="2021-02" db="EMBL/GenBank/DDBJ databases">
        <authorList>
            <person name="Nowell W R."/>
        </authorList>
    </citation>
    <scope>NUCLEOTIDE SEQUENCE</scope>
</reference>
<protein>
    <submittedName>
        <fullName evidence="1">Uncharacterized protein</fullName>
    </submittedName>
</protein>
<sequence length="102" mass="11857">NKSERNISPSQALTIYESFGFHHSYGKTVCSTCRHLVSTHSNANRIAKHESIFKWILDCEISDDEYDDDTRSDLYEYPMMYSSPESVDYNSAIELHKEKRSV</sequence>
<keyword evidence="2" id="KW-1185">Reference proteome</keyword>
<dbReference type="EMBL" id="CAJNOR010022367">
    <property type="protein sequence ID" value="CAF1691966.1"/>
    <property type="molecule type" value="Genomic_DNA"/>
</dbReference>
<feature type="non-terminal residue" evidence="1">
    <location>
        <position position="102"/>
    </location>
</feature>
<dbReference type="Proteomes" id="UP000663828">
    <property type="component" value="Unassembled WGS sequence"/>
</dbReference>
<organism evidence="1 2">
    <name type="scientific">Adineta ricciae</name>
    <name type="common">Rotifer</name>
    <dbReference type="NCBI Taxonomy" id="249248"/>
    <lineage>
        <taxon>Eukaryota</taxon>
        <taxon>Metazoa</taxon>
        <taxon>Spiralia</taxon>
        <taxon>Gnathifera</taxon>
        <taxon>Rotifera</taxon>
        <taxon>Eurotatoria</taxon>
        <taxon>Bdelloidea</taxon>
        <taxon>Adinetida</taxon>
        <taxon>Adinetidae</taxon>
        <taxon>Adineta</taxon>
    </lineage>
</organism>
<dbReference type="AlphaFoldDB" id="A0A816I0A2"/>
<evidence type="ECO:0000313" key="2">
    <source>
        <dbReference type="Proteomes" id="UP000663828"/>
    </source>
</evidence>
<name>A0A816I0A2_ADIRI</name>
<comment type="caution">
    <text evidence="1">The sequence shown here is derived from an EMBL/GenBank/DDBJ whole genome shotgun (WGS) entry which is preliminary data.</text>
</comment>
<proteinExistence type="predicted"/>
<feature type="non-terminal residue" evidence="1">
    <location>
        <position position="1"/>
    </location>
</feature>
<accession>A0A816I0A2</accession>
<evidence type="ECO:0000313" key="1">
    <source>
        <dbReference type="EMBL" id="CAF1691966.1"/>
    </source>
</evidence>